<keyword evidence="3" id="KW-0808">Transferase</keyword>
<dbReference type="InterPro" id="IPR028098">
    <property type="entry name" value="Glyco_trans_4-like_N"/>
</dbReference>
<keyword evidence="4" id="KW-1185">Reference proteome</keyword>
<name>A0A345JQ08_9GAMM</name>
<dbReference type="RefSeq" id="WP_071628691.1">
    <property type="nucleotide sequence ID" value="NZ_CP022375.1"/>
</dbReference>
<evidence type="ECO:0000259" key="1">
    <source>
        <dbReference type="Pfam" id="PF00534"/>
    </source>
</evidence>
<proteinExistence type="predicted"/>
<sequence length="363" mass="41917">MRSKLLFIANDFDIVIYRFRREVIEAFAAKEYEIILVTPYSNKVIDFCKSVGVEYINIDIDRRGKNPFKDLFLLFNYFKIIKKEKPDYIFSYTIKPNLYVGLVNLFFRKKFYPNVTGLGSVFANDGIIQKFIIFLYRLSFKNAIKVFFQNKQNKKLFIVKKIISEEKSILLPGSGVNLDENKYVEYPKDEGVLKFVFLGRIMKEKGIYELLEAFAILEKKYKNISLDIYGFCDENNVNFMQQINAIKSTNFCGFTDNTKEKIINAHAVVLPSYHEGMSNVMLEAAAIGRPIIASDIPGCREVFDDGISGLSCKPNDVTSLYESLEQFINMSYDDKIAMSVKARAKIEKDFDRSIVVKAYLQQL</sequence>
<dbReference type="SUPFAM" id="SSF53756">
    <property type="entry name" value="UDP-Glycosyltransferase/glycogen phosphorylase"/>
    <property type="match status" value="1"/>
</dbReference>
<dbReference type="Pfam" id="PF13477">
    <property type="entry name" value="Glyco_trans_4_2"/>
    <property type="match status" value="1"/>
</dbReference>
<reference evidence="3 4" key="1">
    <citation type="submission" date="2017-07" db="EMBL/GenBank/DDBJ databases">
        <title>Complete genome sequences and comparative analysis of the novel pathogen Francisella opportunistica.</title>
        <authorList>
            <person name="Dietrich E.A."/>
            <person name="Kingry L.C."/>
            <person name="Petersen J.M."/>
        </authorList>
    </citation>
    <scope>NUCLEOTIDE SEQUENCE [LARGE SCALE GENOMIC DNA]</scope>
    <source>
        <strain evidence="3 4">14-2155</strain>
    </source>
</reference>
<dbReference type="GO" id="GO:1901135">
    <property type="term" value="P:carbohydrate derivative metabolic process"/>
    <property type="evidence" value="ECO:0007669"/>
    <property type="project" value="UniProtKB-ARBA"/>
</dbReference>
<dbReference type="AlphaFoldDB" id="A0A345JQ08"/>
<dbReference type="Proteomes" id="UP000253862">
    <property type="component" value="Chromosome"/>
</dbReference>
<dbReference type="PANTHER" id="PTHR12526:SF630">
    <property type="entry name" value="GLYCOSYLTRANSFERASE"/>
    <property type="match status" value="1"/>
</dbReference>
<dbReference type="Pfam" id="PF00534">
    <property type="entry name" value="Glycos_transf_1"/>
    <property type="match status" value="1"/>
</dbReference>
<dbReference type="InterPro" id="IPR001296">
    <property type="entry name" value="Glyco_trans_1"/>
</dbReference>
<gene>
    <name evidence="3" type="ORF">CGC43_01785</name>
</gene>
<feature type="domain" description="Glycosyl transferase family 1" evidence="1">
    <location>
        <begin position="185"/>
        <end position="333"/>
    </location>
</feature>
<evidence type="ECO:0000313" key="3">
    <source>
        <dbReference type="EMBL" id="AXH29404.1"/>
    </source>
</evidence>
<accession>A0A345JQ08</accession>
<evidence type="ECO:0000313" key="4">
    <source>
        <dbReference type="Proteomes" id="UP000253862"/>
    </source>
</evidence>
<dbReference type="PANTHER" id="PTHR12526">
    <property type="entry name" value="GLYCOSYLTRANSFERASE"/>
    <property type="match status" value="1"/>
</dbReference>
<dbReference type="CDD" id="cd03808">
    <property type="entry name" value="GT4_CapM-like"/>
    <property type="match status" value="1"/>
</dbReference>
<dbReference type="EMBL" id="CP022375">
    <property type="protein sequence ID" value="AXH29404.1"/>
    <property type="molecule type" value="Genomic_DNA"/>
</dbReference>
<dbReference type="GO" id="GO:0016757">
    <property type="term" value="F:glycosyltransferase activity"/>
    <property type="evidence" value="ECO:0007669"/>
    <property type="project" value="InterPro"/>
</dbReference>
<evidence type="ECO:0000259" key="2">
    <source>
        <dbReference type="Pfam" id="PF13477"/>
    </source>
</evidence>
<dbReference type="KEGG" id="foo:CGC45_01770"/>
<dbReference type="OrthoDB" id="5906768at2"/>
<feature type="domain" description="Glycosyltransferase subfamily 4-like N-terminal" evidence="2">
    <location>
        <begin position="4"/>
        <end position="150"/>
    </location>
</feature>
<dbReference type="Gene3D" id="3.40.50.2000">
    <property type="entry name" value="Glycogen Phosphorylase B"/>
    <property type="match status" value="2"/>
</dbReference>
<protein>
    <submittedName>
        <fullName evidence="3">Glycosyltransferase family 1 protein</fullName>
    </submittedName>
</protein>
<organism evidence="3 4">
    <name type="scientific">Francisella opportunistica</name>
    <dbReference type="NCBI Taxonomy" id="2016517"/>
    <lineage>
        <taxon>Bacteria</taxon>
        <taxon>Pseudomonadati</taxon>
        <taxon>Pseudomonadota</taxon>
        <taxon>Gammaproteobacteria</taxon>
        <taxon>Thiotrichales</taxon>
        <taxon>Francisellaceae</taxon>
        <taxon>Francisella</taxon>
    </lineage>
</organism>